<dbReference type="GO" id="GO:0044780">
    <property type="term" value="P:bacterial-type flagellum assembly"/>
    <property type="evidence" value="ECO:0007669"/>
    <property type="project" value="InterPro"/>
</dbReference>
<dbReference type="RefSeq" id="WP_057622428.1">
    <property type="nucleotide sequence ID" value="NZ_LKHV02000001.1"/>
</dbReference>
<dbReference type="PATRIC" id="fig|1590042.3.peg.39"/>
<organism evidence="8">
    <name type="scientific">Candidatus Berkiella cookevillensis</name>
    <dbReference type="NCBI Taxonomy" id="437022"/>
    <lineage>
        <taxon>Bacteria</taxon>
        <taxon>Pseudomonadati</taxon>
        <taxon>Pseudomonadota</taxon>
        <taxon>Gammaproteobacteria</taxon>
        <taxon>Candidatus Berkiellales</taxon>
        <taxon>Candidatus Berkiellaceae</taxon>
        <taxon>Candidatus Berkiella</taxon>
    </lineage>
</organism>
<keyword evidence="4 7" id="KW-0812">Transmembrane</keyword>
<reference evidence="8" key="1">
    <citation type="submission" date="2015-09" db="EMBL/GenBank/DDBJ databases">
        <title>Draft Genome Sequences of Two Novel Amoeba-resistant Intranuclear Bacteria, Candidatus Berkiella cookevillensis and Candidatus Berkiella aquae.</title>
        <authorList>
            <person name="Mehari Y.T."/>
            <person name="Arivett B.A."/>
            <person name="Farone A.L."/>
            <person name="Gunderson J.H."/>
            <person name="Farone M.B."/>
        </authorList>
    </citation>
    <scope>NUCLEOTIDE SEQUENCE [LARGE SCALE GENOMIC DNA]</scope>
    <source>
        <strain evidence="8">CC99</strain>
    </source>
</reference>
<evidence type="ECO:0000256" key="5">
    <source>
        <dbReference type="ARBA" id="ARBA00022989"/>
    </source>
</evidence>
<dbReference type="PRINTS" id="PR00952">
    <property type="entry name" value="TYPE3IMQPROT"/>
</dbReference>
<keyword evidence="6 7" id="KW-0472">Membrane</keyword>
<accession>A0A0Q9YGU7</accession>
<evidence type="ECO:0000256" key="2">
    <source>
        <dbReference type="ARBA" id="ARBA00006156"/>
    </source>
</evidence>
<dbReference type="EMBL" id="LKHV02000001">
    <property type="protein sequence ID" value="MCS5708599.1"/>
    <property type="molecule type" value="Genomic_DNA"/>
</dbReference>
<reference evidence="9" key="3">
    <citation type="submission" date="2021-06" db="EMBL/GenBank/DDBJ databases">
        <title>Genomic Description and Analysis of Intracellular Bacteria, Candidatus Berkiella cookevillensis and Candidatus Berkiella aquae.</title>
        <authorList>
            <person name="Kidane D.T."/>
            <person name="Mehari Y.T."/>
            <person name="Rice F.C."/>
            <person name="Arivett B.A."/>
            <person name="Farone A.L."/>
            <person name="Berk S.G."/>
            <person name="Farone M.B."/>
        </authorList>
    </citation>
    <scope>NUCLEOTIDE SEQUENCE</scope>
    <source>
        <strain evidence="9">CC99</strain>
    </source>
</reference>
<comment type="similarity">
    <text evidence="2 7">Belongs to the FliQ/MopD/SpaQ family.</text>
</comment>
<keyword evidence="3 7" id="KW-1003">Cell membrane</keyword>
<keyword evidence="8" id="KW-0969">Cilium</keyword>
<dbReference type="GO" id="GO:0005886">
    <property type="term" value="C:plasma membrane"/>
    <property type="evidence" value="ECO:0007669"/>
    <property type="project" value="UniProtKB-SubCell"/>
</dbReference>
<evidence type="ECO:0000256" key="1">
    <source>
        <dbReference type="ARBA" id="ARBA00004651"/>
    </source>
</evidence>
<comment type="subcellular location">
    <subcellularLocation>
        <location evidence="1 7">Cell membrane</location>
        <topology evidence="1">Multi-pass membrane protein</topology>
    </subcellularLocation>
    <subcellularLocation>
        <location evidence="7">Bacterial flagellum basal body</location>
    </subcellularLocation>
</comment>
<dbReference type="InterPro" id="IPR006305">
    <property type="entry name" value="FliQ"/>
</dbReference>
<proteinExistence type="inferred from homology"/>
<comment type="caution">
    <text evidence="8">The sequence shown here is derived from an EMBL/GenBank/DDBJ whole genome shotgun (WGS) entry which is preliminary data.</text>
</comment>
<keyword evidence="5 7" id="KW-1133">Transmembrane helix</keyword>
<dbReference type="PIRSF" id="PIRSF004669">
    <property type="entry name" value="FliQ"/>
    <property type="match status" value="1"/>
</dbReference>
<dbReference type="InterPro" id="IPR002191">
    <property type="entry name" value="Bac_export_3"/>
</dbReference>
<dbReference type="NCBIfam" id="TIGR01402">
    <property type="entry name" value="fliQ"/>
    <property type="match status" value="1"/>
</dbReference>
<keyword evidence="10" id="KW-1185">Reference proteome</keyword>
<protein>
    <recommendedName>
        <fullName evidence="7">Flagellar biosynthetic protein FliQ</fullName>
    </recommendedName>
</protein>
<keyword evidence="7" id="KW-0975">Bacterial flagellum</keyword>
<dbReference type="PANTHER" id="PTHR34040">
    <property type="entry name" value="FLAGELLAR BIOSYNTHETIC PROTEIN FLIQ"/>
    <property type="match status" value="1"/>
</dbReference>
<gene>
    <name evidence="7 8" type="primary">fliQ</name>
    <name evidence="8" type="ORF">CC99x_00040</name>
    <name evidence="9" type="ORF">CC99x_006710</name>
</gene>
<comment type="function">
    <text evidence="7">Role in flagellar biosynthesis.</text>
</comment>
<feature type="transmembrane region" description="Helical" evidence="7">
    <location>
        <begin position="51"/>
        <end position="69"/>
    </location>
</feature>
<evidence type="ECO:0000256" key="7">
    <source>
        <dbReference type="RuleBase" id="RU364090"/>
    </source>
</evidence>
<keyword evidence="8" id="KW-0966">Cell projection</keyword>
<reference evidence="9" key="2">
    <citation type="journal article" date="2016" name="Genome Announc.">
        <title>Draft Genome Sequences of Two Novel Amoeba-Resistant Intranuclear Bacteria, 'Candidatus Berkiella cookevillensis' and 'Candidatus Berkiella aquae'.</title>
        <authorList>
            <person name="Mehari Y.T."/>
            <person name="Arivett B.A."/>
            <person name="Farone A.L."/>
            <person name="Gunderson J.H."/>
            <person name="Farone M.B."/>
        </authorList>
    </citation>
    <scope>NUCLEOTIDE SEQUENCE</scope>
    <source>
        <strain evidence="9">CC99</strain>
    </source>
</reference>
<dbReference type="Pfam" id="PF01313">
    <property type="entry name" value="Bac_export_3"/>
    <property type="match status" value="1"/>
</dbReference>
<keyword evidence="8" id="KW-0282">Flagellum</keyword>
<name>A0A0Q9YGU7_9GAMM</name>
<dbReference type="OrthoDB" id="9806440at2"/>
<dbReference type="PANTHER" id="PTHR34040:SF8">
    <property type="entry name" value="FLAGELLAR BIOSYNTHETIC PROTEIN FLIQ"/>
    <property type="match status" value="1"/>
</dbReference>
<dbReference type="AlphaFoldDB" id="A0A0Q9YGU7"/>
<sequence length="89" mass="9702">MGPESVIDLFRQALLVIILLVSIIVVPSLITGLIVSVFQAATQINEQSLSFIPRLLVTFLTLILAAPWLSSIITDFTHSVFDVIPQLIG</sequence>
<evidence type="ECO:0000256" key="6">
    <source>
        <dbReference type="ARBA" id="ARBA00023136"/>
    </source>
</evidence>
<evidence type="ECO:0000313" key="8">
    <source>
        <dbReference type="EMBL" id="KRG19819.1"/>
    </source>
</evidence>
<evidence type="ECO:0000256" key="3">
    <source>
        <dbReference type="ARBA" id="ARBA00022475"/>
    </source>
</evidence>
<dbReference type="GO" id="GO:0009306">
    <property type="term" value="P:protein secretion"/>
    <property type="evidence" value="ECO:0007669"/>
    <property type="project" value="InterPro"/>
</dbReference>
<dbReference type="STRING" id="437022.CC99x_00040"/>
<dbReference type="GO" id="GO:0009425">
    <property type="term" value="C:bacterial-type flagellum basal body"/>
    <property type="evidence" value="ECO:0007669"/>
    <property type="project" value="UniProtKB-SubCell"/>
</dbReference>
<evidence type="ECO:0000256" key="4">
    <source>
        <dbReference type="ARBA" id="ARBA00022692"/>
    </source>
</evidence>
<evidence type="ECO:0000313" key="9">
    <source>
        <dbReference type="EMBL" id="MCS5708599.1"/>
    </source>
</evidence>
<dbReference type="Proteomes" id="UP000051494">
    <property type="component" value="Unassembled WGS sequence"/>
</dbReference>
<dbReference type="EMBL" id="LKHV01000001">
    <property type="protein sequence ID" value="KRG19819.1"/>
    <property type="molecule type" value="Genomic_DNA"/>
</dbReference>
<feature type="transmembrane region" description="Helical" evidence="7">
    <location>
        <begin position="12"/>
        <end position="39"/>
    </location>
</feature>
<evidence type="ECO:0000313" key="10">
    <source>
        <dbReference type="Proteomes" id="UP000051494"/>
    </source>
</evidence>